<dbReference type="AlphaFoldDB" id="A0A7C8YVS4"/>
<evidence type="ECO:0000256" key="1">
    <source>
        <dbReference type="SAM" id="MobiDB-lite"/>
    </source>
</evidence>
<reference evidence="2" key="2">
    <citation type="submission" date="2020-07" db="EMBL/GenBank/DDBJ databases">
        <authorList>
            <person name="Vera ALvarez R."/>
            <person name="Arias-Moreno D.M."/>
            <person name="Jimenez-Jacinto V."/>
            <person name="Jimenez-Bremont J.F."/>
            <person name="Swaminathan K."/>
            <person name="Moose S.P."/>
            <person name="Guerrero-Gonzalez M.L."/>
            <person name="Marino-Ramirez L."/>
            <person name="Landsman D."/>
            <person name="Rodriguez-Kessler M."/>
            <person name="Delgado-Sanchez P."/>
        </authorList>
    </citation>
    <scope>NUCLEOTIDE SEQUENCE</scope>
    <source>
        <tissue evidence="2">Cladode</tissue>
    </source>
</reference>
<dbReference type="EMBL" id="GISG01064400">
    <property type="protein sequence ID" value="MBA4627996.1"/>
    <property type="molecule type" value="Transcribed_RNA"/>
</dbReference>
<reference evidence="2" key="1">
    <citation type="journal article" date="2013" name="J. Plant Res.">
        <title>Effect of fungi and light on seed germination of three Opuntia species from semiarid lands of central Mexico.</title>
        <authorList>
            <person name="Delgado-Sanchez P."/>
            <person name="Jimenez-Bremont J.F."/>
            <person name="Guerrero-Gonzalez Mde L."/>
            <person name="Flores J."/>
        </authorList>
    </citation>
    <scope>NUCLEOTIDE SEQUENCE</scope>
    <source>
        <tissue evidence="2">Cladode</tissue>
    </source>
</reference>
<feature type="compositionally biased region" description="Basic and acidic residues" evidence="1">
    <location>
        <begin position="57"/>
        <end position="67"/>
    </location>
</feature>
<proteinExistence type="predicted"/>
<accession>A0A7C8YVS4</accession>
<organism evidence="2">
    <name type="scientific">Opuntia streptacantha</name>
    <name type="common">Prickly pear cactus</name>
    <name type="synonym">Opuntia cardona</name>
    <dbReference type="NCBI Taxonomy" id="393608"/>
    <lineage>
        <taxon>Eukaryota</taxon>
        <taxon>Viridiplantae</taxon>
        <taxon>Streptophyta</taxon>
        <taxon>Embryophyta</taxon>
        <taxon>Tracheophyta</taxon>
        <taxon>Spermatophyta</taxon>
        <taxon>Magnoliopsida</taxon>
        <taxon>eudicotyledons</taxon>
        <taxon>Gunneridae</taxon>
        <taxon>Pentapetalae</taxon>
        <taxon>Caryophyllales</taxon>
        <taxon>Cactineae</taxon>
        <taxon>Cactaceae</taxon>
        <taxon>Opuntioideae</taxon>
        <taxon>Opuntia</taxon>
    </lineage>
</organism>
<evidence type="ECO:0000313" key="2">
    <source>
        <dbReference type="EMBL" id="MBA4627996.1"/>
    </source>
</evidence>
<name>A0A7C8YVS4_OPUST</name>
<feature type="region of interest" description="Disordered" evidence="1">
    <location>
        <begin position="40"/>
        <end position="69"/>
    </location>
</feature>
<protein>
    <submittedName>
        <fullName evidence="2">Uncharacterized protein</fullName>
    </submittedName>
</protein>
<sequence length="99" mass="11052">MHLRSELRDEAIAKASYKIYVPTSSNESSLADSSFNFCSSNKSRGEAVSTRTSLPPKGDERRLEDPKKRKPIHTMMNCAGSSILEEPRITSLFNFVVSL</sequence>